<dbReference type="SUPFAM" id="SSF52743">
    <property type="entry name" value="Subtilisin-like"/>
    <property type="match status" value="1"/>
</dbReference>
<dbReference type="PROSITE" id="PS00136">
    <property type="entry name" value="SUBTILASE_ASP"/>
    <property type="match status" value="1"/>
</dbReference>
<feature type="active site" description="Charge relay system" evidence="5 6">
    <location>
        <position position="136"/>
    </location>
</feature>
<evidence type="ECO:0000259" key="9">
    <source>
        <dbReference type="Pfam" id="PF00082"/>
    </source>
</evidence>
<dbReference type="Proteomes" id="UP000013085">
    <property type="component" value="Unassembled WGS sequence"/>
</dbReference>
<dbReference type="PANTHER" id="PTHR43399:SF4">
    <property type="entry name" value="CELL WALL-ASSOCIATED PROTEASE"/>
    <property type="match status" value="1"/>
</dbReference>
<accession>A0A0E2HGW8</accession>
<feature type="domain" description="Peptidase S8/S53" evidence="9">
    <location>
        <begin position="130"/>
        <end position="393"/>
    </location>
</feature>
<dbReference type="Pfam" id="PF00082">
    <property type="entry name" value="Peptidase_S8"/>
    <property type="match status" value="1"/>
</dbReference>
<protein>
    <submittedName>
        <fullName evidence="10">Peptidase</fullName>
    </submittedName>
</protein>
<dbReference type="AlphaFoldDB" id="A0A0E2HGW8"/>
<gene>
    <name evidence="10" type="ORF">HMPREF1090_00022</name>
</gene>
<dbReference type="GeneID" id="57963460"/>
<dbReference type="GO" id="GO:0004252">
    <property type="term" value="F:serine-type endopeptidase activity"/>
    <property type="evidence" value="ECO:0007669"/>
    <property type="project" value="UniProtKB-UniRule"/>
</dbReference>
<evidence type="ECO:0000256" key="3">
    <source>
        <dbReference type="ARBA" id="ARBA00022801"/>
    </source>
</evidence>
<organism evidence="10 11">
    <name type="scientific">[Clostridium] clostridioforme 90A8</name>
    <dbReference type="NCBI Taxonomy" id="999408"/>
    <lineage>
        <taxon>Bacteria</taxon>
        <taxon>Bacillati</taxon>
        <taxon>Bacillota</taxon>
        <taxon>Clostridia</taxon>
        <taxon>Lachnospirales</taxon>
        <taxon>Lachnospiraceae</taxon>
        <taxon>Enterocloster</taxon>
    </lineage>
</organism>
<dbReference type="InterPro" id="IPR034204">
    <property type="entry name" value="PfSUB1-like_cat_dom"/>
</dbReference>
<evidence type="ECO:0000256" key="2">
    <source>
        <dbReference type="ARBA" id="ARBA00022670"/>
    </source>
</evidence>
<feature type="active site" description="Charge relay system" evidence="5 6">
    <location>
        <position position="193"/>
    </location>
</feature>
<dbReference type="PATRIC" id="fig|999408.3.peg.22"/>
<dbReference type="InterPro" id="IPR023828">
    <property type="entry name" value="Peptidase_S8_Ser-AS"/>
</dbReference>
<evidence type="ECO:0000313" key="10">
    <source>
        <dbReference type="EMBL" id="ENZ20093.1"/>
    </source>
</evidence>
<keyword evidence="3 6" id="KW-0378">Hydrolase</keyword>
<evidence type="ECO:0000256" key="6">
    <source>
        <dbReference type="PROSITE-ProRule" id="PRU01240"/>
    </source>
</evidence>
<dbReference type="PRINTS" id="PR00723">
    <property type="entry name" value="SUBTILISIN"/>
</dbReference>
<feature type="signal peptide" evidence="8">
    <location>
        <begin position="1"/>
        <end position="25"/>
    </location>
</feature>
<sequence length="417" mass="43597">MKKLITATALFLALATASGAVPYNAADKAFSAYAVGPGLNNLSVKDGRASYQWALKNDGQAQKIVQELNIDSLDPAYVHRNKRGKVDAIALPPLEPANILTSTIDAVPGIDINIQPAWQAYSQIGPKRPLTVAVIDTGVDISHPDLQGSIWVNEDEIPGDGIDNDGNGFVDDVNGWNFYSNTNQIYEGPEDVHGTHAAGTIAASKDNGGIVGIADNNYVKIMPVKALGGEDGKGSPENVIAAIKYAEANGAQICNLSFGSQNCTEEFKAAIRDSGMLFIVAAGNGDDNAIGYNIDASPIYPASLPFDNVITVANLMFDGTLDASSNFGAASVDIAAPGTFILGITPDNGYAFMSGTSMAAPMVTGVAAMLYTSRPELSLPDIKNVILASARKTDSLNGKVLCGGMVDANGAMHWGRQ</sequence>
<dbReference type="CDD" id="cd07473">
    <property type="entry name" value="Peptidases_S8_Subtilisin_like"/>
    <property type="match status" value="1"/>
</dbReference>
<dbReference type="PROSITE" id="PS00138">
    <property type="entry name" value="SUBTILASE_SER"/>
    <property type="match status" value="1"/>
</dbReference>
<dbReference type="InterPro" id="IPR036852">
    <property type="entry name" value="Peptidase_S8/S53_dom_sf"/>
</dbReference>
<keyword evidence="2 6" id="KW-0645">Protease</keyword>
<dbReference type="PROSITE" id="PS51892">
    <property type="entry name" value="SUBTILASE"/>
    <property type="match status" value="1"/>
</dbReference>
<evidence type="ECO:0000313" key="11">
    <source>
        <dbReference type="Proteomes" id="UP000013085"/>
    </source>
</evidence>
<evidence type="ECO:0000256" key="1">
    <source>
        <dbReference type="ARBA" id="ARBA00011073"/>
    </source>
</evidence>
<comment type="similarity">
    <text evidence="1 6 7">Belongs to the peptidase S8 family.</text>
</comment>
<dbReference type="GO" id="GO:0006508">
    <property type="term" value="P:proteolysis"/>
    <property type="evidence" value="ECO:0007669"/>
    <property type="project" value="UniProtKB-KW"/>
</dbReference>
<dbReference type="InterPro" id="IPR000209">
    <property type="entry name" value="Peptidase_S8/S53_dom"/>
</dbReference>
<comment type="caution">
    <text evidence="10">The sequence shown here is derived from an EMBL/GenBank/DDBJ whole genome shotgun (WGS) entry which is preliminary data.</text>
</comment>
<dbReference type="InterPro" id="IPR015500">
    <property type="entry name" value="Peptidase_S8_subtilisin-rel"/>
</dbReference>
<evidence type="ECO:0000256" key="5">
    <source>
        <dbReference type="PIRSR" id="PIRSR615500-1"/>
    </source>
</evidence>
<reference evidence="10 11" key="1">
    <citation type="submission" date="2013-01" db="EMBL/GenBank/DDBJ databases">
        <title>The Genome Sequence of Clostridium clostridioforme 90A8.</title>
        <authorList>
            <consortium name="The Broad Institute Genome Sequencing Platform"/>
            <person name="Earl A."/>
            <person name="Ward D."/>
            <person name="Feldgarden M."/>
            <person name="Gevers D."/>
            <person name="Courvalin P."/>
            <person name="Lambert T."/>
            <person name="Walker B."/>
            <person name="Young S.K."/>
            <person name="Zeng Q."/>
            <person name="Gargeya S."/>
            <person name="Fitzgerald M."/>
            <person name="Haas B."/>
            <person name="Abouelleil A."/>
            <person name="Alvarado L."/>
            <person name="Arachchi H.M."/>
            <person name="Berlin A.M."/>
            <person name="Chapman S.B."/>
            <person name="Dewar J."/>
            <person name="Goldberg J."/>
            <person name="Griggs A."/>
            <person name="Gujja S."/>
            <person name="Hansen M."/>
            <person name="Howarth C."/>
            <person name="Imamovic A."/>
            <person name="Larimer J."/>
            <person name="McCowan C."/>
            <person name="Murphy C."/>
            <person name="Neiman D."/>
            <person name="Pearson M."/>
            <person name="Priest M."/>
            <person name="Roberts A."/>
            <person name="Saif S."/>
            <person name="Shea T."/>
            <person name="Sisk P."/>
            <person name="Sykes S."/>
            <person name="Wortman J."/>
            <person name="Nusbaum C."/>
            <person name="Birren B."/>
        </authorList>
    </citation>
    <scope>NUCLEOTIDE SEQUENCE [LARGE SCALE GENOMIC DNA]</scope>
    <source>
        <strain evidence="10 11">90A8</strain>
    </source>
</reference>
<feature type="chain" id="PRO_5002395514" evidence="8">
    <location>
        <begin position="26"/>
        <end position="417"/>
    </location>
</feature>
<evidence type="ECO:0000256" key="4">
    <source>
        <dbReference type="ARBA" id="ARBA00022825"/>
    </source>
</evidence>
<dbReference type="RefSeq" id="WP_002585889.1">
    <property type="nucleotide sequence ID" value="NZ_KB850976.1"/>
</dbReference>
<dbReference type="PANTHER" id="PTHR43399">
    <property type="entry name" value="SUBTILISIN-RELATED"/>
    <property type="match status" value="1"/>
</dbReference>
<proteinExistence type="inferred from homology"/>
<dbReference type="HOGENOM" id="CLU_011263_15_6_9"/>
<dbReference type="InterPro" id="IPR023827">
    <property type="entry name" value="Peptidase_S8_Asp-AS"/>
</dbReference>
<feature type="active site" description="Charge relay system" evidence="5 6">
    <location>
        <position position="357"/>
    </location>
</feature>
<keyword evidence="8" id="KW-0732">Signal</keyword>
<evidence type="ECO:0000256" key="7">
    <source>
        <dbReference type="RuleBase" id="RU003355"/>
    </source>
</evidence>
<dbReference type="EMBL" id="AGYR01000001">
    <property type="protein sequence ID" value="ENZ20093.1"/>
    <property type="molecule type" value="Genomic_DNA"/>
</dbReference>
<dbReference type="InterPro" id="IPR051048">
    <property type="entry name" value="Peptidase_S8/S53_subtilisin"/>
</dbReference>
<dbReference type="Gene3D" id="3.40.50.200">
    <property type="entry name" value="Peptidase S8/S53 domain"/>
    <property type="match status" value="1"/>
</dbReference>
<name>A0A0E2HGW8_9FIRM</name>
<keyword evidence="4 6" id="KW-0720">Serine protease</keyword>
<evidence type="ECO:0000256" key="8">
    <source>
        <dbReference type="SAM" id="SignalP"/>
    </source>
</evidence>